<name>A0A177AXI7_9BILA</name>
<dbReference type="Proteomes" id="UP000078046">
    <property type="component" value="Unassembled WGS sequence"/>
</dbReference>
<organism evidence="9 10">
    <name type="scientific">Intoshia linei</name>
    <dbReference type="NCBI Taxonomy" id="1819745"/>
    <lineage>
        <taxon>Eukaryota</taxon>
        <taxon>Metazoa</taxon>
        <taxon>Spiralia</taxon>
        <taxon>Lophotrochozoa</taxon>
        <taxon>Mesozoa</taxon>
        <taxon>Orthonectida</taxon>
        <taxon>Rhopaluridae</taxon>
        <taxon>Intoshia</taxon>
    </lineage>
</organism>
<dbReference type="InterPro" id="IPR012677">
    <property type="entry name" value="Nucleotide-bd_a/b_plait_sf"/>
</dbReference>
<dbReference type="SMART" id="SM00360">
    <property type="entry name" value="RRM"/>
    <property type="match status" value="2"/>
</dbReference>
<keyword evidence="10" id="KW-1185">Reference proteome</keyword>
<keyword evidence="5" id="KW-0539">Nucleus</keyword>
<gene>
    <name evidence="9" type="ORF">A3Q56_05578</name>
</gene>
<feature type="domain" description="RRM" evidence="8">
    <location>
        <begin position="3"/>
        <end position="77"/>
    </location>
</feature>
<keyword evidence="4 6" id="KW-0694">RNA-binding</keyword>
<dbReference type="GO" id="GO:0005634">
    <property type="term" value="C:nucleus"/>
    <property type="evidence" value="ECO:0007669"/>
    <property type="project" value="UniProtKB-SubCell"/>
</dbReference>
<feature type="region of interest" description="Disordered" evidence="7">
    <location>
        <begin position="78"/>
        <end position="112"/>
    </location>
</feature>
<dbReference type="GO" id="GO:0006397">
    <property type="term" value="P:mRNA processing"/>
    <property type="evidence" value="ECO:0007669"/>
    <property type="project" value="UniProtKB-KW"/>
</dbReference>
<dbReference type="PANTHER" id="PTHR23003:SF62">
    <property type="entry name" value="SERINE_ARGININE (SR)-TYPE SHUTTLING MRNA BINDING PROTEIN NPL3"/>
    <property type="match status" value="1"/>
</dbReference>
<dbReference type="GO" id="GO:0003729">
    <property type="term" value="F:mRNA binding"/>
    <property type="evidence" value="ECO:0007669"/>
    <property type="project" value="TreeGrafter"/>
</dbReference>
<dbReference type="InterPro" id="IPR000504">
    <property type="entry name" value="RRM_dom"/>
</dbReference>
<feature type="compositionally biased region" description="Basic and acidic residues" evidence="7">
    <location>
        <begin position="78"/>
        <end position="92"/>
    </location>
</feature>
<feature type="compositionally biased region" description="Low complexity" evidence="7">
    <location>
        <begin position="254"/>
        <end position="268"/>
    </location>
</feature>
<dbReference type="Pfam" id="PF00076">
    <property type="entry name" value="RRM_1"/>
    <property type="match status" value="2"/>
</dbReference>
<keyword evidence="3" id="KW-0677">Repeat</keyword>
<evidence type="ECO:0000256" key="4">
    <source>
        <dbReference type="ARBA" id="ARBA00022884"/>
    </source>
</evidence>
<dbReference type="InterPro" id="IPR035979">
    <property type="entry name" value="RBD_domain_sf"/>
</dbReference>
<dbReference type="AlphaFoldDB" id="A0A177AXI7"/>
<dbReference type="SUPFAM" id="SSF54928">
    <property type="entry name" value="RNA-binding domain, RBD"/>
    <property type="match status" value="1"/>
</dbReference>
<evidence type="ECO:0000256" key="6">
    <source>
        <dbReference type="PROSITE-ProRule" id="PRU00176"/>
    </source>
</evidence>
<sequence length="268" mass="31741">MKTKLFIGNLPPDTNKRDIDDIFSKFGKIEYTEVKVKDGQCFGFVEFRDEKDTSEALNQRDGYRFDGFKIRVEYSHDSKGRSRDDRYNDRSYNHSHSNNYHNNYNNNNRNAAPSRFRYQKPERSPYRIYIEGLPESGSWQDIKDHMREAGHVCFTESYKNGEGIVEFAYKSDMSYALRKLDNSKFRSHLGESARVRLYSRDKNSRRNARYSNSRSDSRSRSRSRSVRKRRKFRSRSVSSKSARRNRSYSDKSSRSNSRSRSNSSRTSY</sequence>
<protein>
    <submittedName>
        <fullName evidence="9">Splicing factor, arginine/serine-rich 1</fullName>
    </submittedName>
</protein>
<evidence type="ECO:0000256" key="5">
    <source>
        <dbReference type="ARBA" id="ARBA00023242"/>
    </source>
</evidence>
<feature type="compositionally biased region" description="Basic residues" evidence="7">
    <location>
        <begin position="220"/>
        <end position="234"/>
    </location>
</feature>
<dbReference type="OrthoDB" id="1099063at2759"/>
<accession>A0A177AXI7</accession>
<feature type="region of interest" description="Disordered" evidence="7">
    <location>
        <begin position="196"/>
        <end position="268"/>
    </location>
</feature>
<dbReference type="GO" id="GO:0005737">
    <property type="term" value="C:cytoplasm"/>
    <property type="evidence" value="ECO:0007669"/>
    <property type="project" value="TreeGrafter"/>
</dbReference>
<evidence type="ECO:0000256" key="7">
    <source>
        <dbReference type="SAM" id="MobiDB-lite"/>
    </source>
</evidence>
<dbReference type="Gene3D" id="3.30.70.330">
    <property type="match status" value="2"/>
</dbReference>
<evidence type="ECO:0000256" key="3">
    <source>
        <dbReference type="ARBA" id="ARBA00022737"/>
    </source>
</evidence>
<comment type="subcellular location">
    <subcellularLocation>
        <location evidence="1">Nucleus</location>
    </subcellularLocation>
</comment>
<feature type="compositionally biased region" description="Low complexity" evidence="7">
    <location>
        <begin position="94"/>
        <end position="110"/>
    </location>
</feature>
<evidence type="ECO:0000259" key="8">
    <source>
        <dbReference type="PROSITE" id="PS50102"/>
    </source>
</evidence>
<dbReference type="PANTHER" id="PTHR23003">
    <property type="entry name" value="RNA RECOGNITION MOTIF RRM DOMAIN CONTAINING PROTEIN"/>
    <property type="match status" value="1"/>
</dbReference>
<evidence type="ECO:0000256" key="2">
    <source>
        <dbReference type="ARBA" id="ARBA00022664"/>
    </source>
</evidence>
<proteinExistence type="predicted"/>
<evidence type="ECO:0000256" key="1">
    <source>
        <dbReference type="ARBA" id="ARBA00004123"/>
    </source>
</evidence>
<evidence type="ECO:0000313" key="10">
    <source>
        <dbReference type="Proteomes" id="UP000078046"/>
    </source>
</evidence>
<dbReference type="PROSITE" id="PS50102">
    <property type="entry name" value="RRM"/>
    <property type="match status" value="2"/>
</dbReference>
<dbReference type="InterPro" id="IPR050374">
    <property type="entry name" value="RRT5_SRSF_SR"/>
</dbReference>
<reference evidence="9 10" key="1">
    <citation type="submission" date="2016-04" db="EMBL/GenBank/DDBJ databases">
        <title>The genome of Intoshia linei affirms orthonectids as highly simplified spiralians.</title>
        <authorList>
            <person name="Mikhailov K.V."/>
            <person name="Slusarev G.S."/>
            <person name="Nikitin M.A."/>
            <person name="Logacheva M.D."/>
            <person name="Penin A."/>
            <person name="Aleoshin V."/>
            <person name="Panchin Y.V."/>
        </authorList>
    </citation>
    <scope>NUCLEOTIDE SEQUENCE [LARGE SCALE GENOMIC DNA]</scope>
    <source>
        <strain evidence="9">Intl2013</strain>
        <tissue evidence="9">Whole animal</tissue>
    </source>
</reference>
<comment type="caution">
    <text evidence="9">The sequence shown here is derived from an EMBL/GenBank/DDBJ whole genome shotgun (WGS) entry which is preliminary data.</text>
</comment>
<keyword evidence="2" id="KW-0507">mRNA processing</keyword>
<dbReference type="EMBL" id="LWCA01000852">
    <property type="protein sequence ID" value="OAF66705.1"/>
    <property type="molecule type" value="Genomic_DNA"/>
</dbReference>
<feature type="domain" description="RRM" evidence="8">
    <location>
        <begin position="126"/>
        <end position="200"/>
    </location>
</feature>
<evidence type="ECO:0000313" key="9">
    <source>
        <dbReference type="EMBL" id="OAF66705.1"/>
    </source>
</evidence>